<dbReference type="OrthoDB" id="4540541at2"/>
<evidence type="ECO:0000256" key="1">
    <source>
        <dbReference type="SAM" id="Phobius"/>
    </source>
</evidence>
<feature type="transmembrane region" description="Helical" evidence="1">
    <location>
        <begin position="209"/>
        <end position="227"/>
    </location>
</feature>
<feature type="transmembrane region" description="Helical" evidence="1">
    <location>
        <begin position="117"/>
        <end position="138"/>
    </location>
</feature>
<dbReference type="EMBL" id="RHLK01000003">
    <property type="protein sequence ID" value="MVO99531.1"/>
    <property type="molecule type" value="Genomic_DNA"/>
</dbReference>
<reference evidence="2 3" key="1">
    <citation type="journal article" date="2019" name="Microorganisms">
        <title>Paenibacillus lutrae sp. nov., A Chitinolytic Species Isolated from A River Otter in Castril Natural Park, Granada, Spain.</title>
        <authorList>
            <person name="Rodriguez M."/>
            <person name="Reina J.C."/>
            <person name="Bejar V."/>
            <person name="Llamas I."/>
        </authorList>
    </citation>
    <scope>NUCLEOTIDE SEQUENCE [LARGE SCALE GENOMIC DNA]</scope>
    <source>
        <strain evidence="2 3">N10</strain>
    </source>
</reference>
<evidence type="ECO:0000313" key="2">
    <source>
        <dbReference type="EMBL" id="MVO99531.1"/>
    </source>
</evidence>
<dbReference type="InterPro" id="IPR009793">
    <property type="entry name" value="DUF1361"/>
</dbReference>
<dbReference type="RefSeq" id="WP_157334534.1">
    <property type="nucleotide sequence ID" value="NZ_RHLK01000003.1"/>
</dbReference>
<gene>
    <name evidence="2" type="ORF">EDM21_08310</name>
</gene>
<sequence>MNRSSRQETYQVILLLSATLLCLGLAAYLRFVTNTNVYNYLAWDFFLAWVPVILSGTIKFMYRRLAAASISKLATGVVFIAWVFFLPNSAYLFTEILHTFRYFDPQPPSIKFWFDPVFWYSLSVTFTAAVIGLLLSALSLYQVHSLIVRFIARVYSGAAIVCIVLLSSIGVYIGRFIRWNSWDVLNKPLAIMKDLLAESSRADSLMPEFVLLMFGIQLFSYVFYCVLRTGESANA</sequence>
<protein>
    <submittedName>
        <fullName evidence="2">DUF1361 domain-containing protein</fullName>
    </submittedName>
</protein>
<name>A0A7X3FH65_9BACL</name>
<evidence type="ECO:0000313" key="3">
    <source>
        <dbReference type="Proteomes" id="UP000490800"/>
    </source>
</evidence>
<proteinExistence type="predicted"/>
<dbReference type="AlphaFoldDB" id="A0A7X3FH65"/>
<keyword evidence="1" id="KW-0812">Transmembrane</keyword>
<keyword evidence="3" id="KW-1185">Reference proteome</keyword>
<dbReference type="Proteomes" id="UP000490800">
    <property type="component" value="Unassembled WGS sequence"/>
</dbReference>
<feature type="transmembrane region" description="Helical" evidence="1">
    <location>
        <begin position="12"/>
        <end position="31"/>
    </location>
</feature>
<keyword evidence="1" id="KW-1133">Transmembrane helix</keyword>
<feature type="transmembrane region" description="Helical" evidence="1">
    <location>
        <begin position="150"/>
        <end position="173"/>
    </location>
</feature>
<accession>A0A7X3FH65</accession>
<organism evidence="2 3">
    <name type="scientific">Paenibacillus lutrae</name>
    <dbReference type="NCBI Taxonomy" id="2078573"/>
    <lineage>
        <taxon>Bacteria</taxon>
        <taxon>Bacillati</taxon>
        <taxon>Bacillota</taxon>
        <taxon>Bacilli</taxon>
        <taxon>Bacillales</taxon>
        <taxon>Paenibacillaceae</taxon>
        <taxon>Paenibacillus</taxon>
    </lineage>
</organism>
<keyword evidence="1" id="KW-0472">Membrane</keyword>
<feature type="transmembrane region" description="Helical" evidence="1">
    <location>
        <begin position="73"/>
        <end position="97"/>
    </location>
</feature>
<feature type="transmembrane region" description="Helical" evidence="1">
    <location>
        <begin position="37"/>
        <end position="61"/>
    </location>
</feature>
<comment type="caution">
    <text evidence="2">The sequence shown here is derived from an EMBL/GenBank/DDBJ whole genome shotgun (WGS) entry which is preliminary data.</text>
</comment>
<dbReference type="Pfam" id="PF07099">
    <property type="entry name" value="DUF1361"/>
    <property type="match status" value="1"/>
</dbReference>